<protein>
    <submittedName>
        <fullName evidence="1">Uncharacterized protein</fullName>
    </submittedName>
</protein>
<dbReference type="PANTHER" id="PTHR11697">
    <property type="entry name" value="GENERAL TRANSCRIPTION FACTOR 2-RELATED ZINC FINGER PROTEIN"/>
    <property type="match status" value="1"/>
</dbReference>
<evidence type="ECO:0000313" key="1">
    <source>
        <dbReference type="EMBL" id="KAI5317514.1"/>
    </source>
</evidence>
<accession>A0AAD4YQG8</accession>
<reference evidence="1 2" key="1">
    <citation type="journal article" date="2022" name="G3 (Bethesda)">
        <title>Whole-genome sequence and methylome profiling of the almond [Prunus dulcis (Mill.) D.A. Webb] cultivar 'Nonpareil'.</title>
        <authorList>
            <person name="D'Amico-Willman K.M."/>
            <person name="Ouma W.Z."/>
            <person name="Meulia T."/>
            <person name="Sideli G.M."/>
            <person name="Gradziel T.M."/>
            <person name="Fresnedo-Ramirez J."/>
        </authorList>
    </citation>
    <scope>NUCLEOTIDE SEQUENCE [LARGE SCALE GENOMIC DNA]</scope>
    <source>
        <strain evidence="1">Clone GOH B32 T37-40</strain>
    </source>
</reference>
<sequence>MLTIHCLAHRLQLALIASSREVIHVHHFFTKLTYIVNIVGASCKHNEELKNAQAVEIEHMIAIDELVTRKRMNQIGTLQGASDTR</sequence>
<keyword evidence="2" id="KW-1185">Reference proteome</keyword>
<comment type="caution">
    <text evidence="1">The sequence shown here is derived from an EMBL/GenBank/DDBJ whole genome shotgun (WGS) entry which is preliminary data.</text>
</comment>
<proteinExistence type="predicted"/>
<dbReference type="InterPro" id="IPR055298">
    <property type="entry name" value="AtLOH3-like"/>
</dbReference>
<dbReference type="PANTHER" id="PTHR11697:SF231">
    <property type="entry name" value="TTF-TYPE DOMAIN-CONTAINING PROTEIN"/>
    <property type="match status" value="1"/>
</dbReference>
<dbReference type="AlphaFoldDB" id="A0AAD4YQG8"/>
<evidence type="ECO:0000313" key="2">
    <source>
        <dbReference type="Proteomes" id="UP001054821"/>
    </source>
</evidence>
<name>A0AAD4YQG8_PRUDU</name>
<dbReference type="EMBL" id="JAJFAZ020000007">
    <property type="protein sequence ID" value="KAI5317514.1"/>
    <property type="molecule type" value="Genomic_DNA"/>
</dbReference>
<gene>
    <name evidence="1" type="ORF">L3X38_037221</name>
</gene>
<dbReference type="Proteomes" id="UP001054821">
    <property type="component" value="Chromosome 7"/>
</dbReference>
<organism evidence="1 2">
    <name type="scientific">Prunus dulcis</name>
    <name type="common">Almond</name>
    <name type="synonym">Amygdalus dulcis</name>
    <dbReference type="NCBI Taxonomy" id="3755"/>
    <lineage>
        <taxon>Eukaryota</taxon>
        <taxon>Viridiplantae</taxon>
        <taxon>Streptophyta</taxon>
        <taxon>Embryophyta</taxon>
        <taxon>Tracheophyta</taxon>
        <taxon>Spermatophyta</taxon>
        <taxon>Magnoliopsida</taxon>
        <taxon>eudicotyledons</taxon>
        <taxon>Gunneridae</taxon>
        <taxon>Pentapetalae</taxon>
        <taxon>rosids</taxon>
        <taxon>fabids</taxon>
        <taxon>Rosales</taxon>
        <taxon>Rosaceae</taxon>
        <taxon>Amygdaloideae</taxon>
        <taxon>Amygdaleae</taxon>
        <taxon>Prunus</taxon>
    </lineage>
</organism>